<evidence type="ECO:0000256" key="17">
    <source>
        <dbReference type="ARBA" id="ARBA00060492"/>
    </source>
</evidence>
<feature type="chain" id="PRO_5028847326" description="Lysosome-associated membrane glycoprotein 5" evidence="23">
    <location>
        <begin position="22"/>
        <end position="324"/>
    </location>
</feature>
<evidence type="ECO:0000256" key="12">
    <source>
        <dbReference type="ARBA" id="ARBA00023180"/>
    </source>
</evidence>
<evidence type="ECO:0000256" key="9">
    <source>
        <dbReference type="ARBA" id="ARBA00022989"/>
    </source>
</evidence>
<keyword evidence="11 20" id="KW-0472">Membrane</keyword>
<protein>
    <recommendedName>
        <fullName evidence="18">Lysosome-associated membrane glycoprotein 5</fullName>
    </recommendedName>
    <alternativeName>
        <fullName evidence="19">Lysosome-associated membrane protein 5</fullName>
    </alternativeName>
</protein>
<keyword evidence="10" id="KW-0770">Synapse</keyword>
<evidence type="ECO:0000256" key="3">
    <source>
        <dbReference type="ARBA" id="ARBA00004172"/>
    </source>
</evidence>
<evidence type="ECO:0000256" key="6">
    <source>
        <dbReference type="ARBA" id="ARBA00022692"/>
    </source>
</evidence>
<comment type="caution">
    <text evidence="20">Lacks conserved residue(s) required for the propagation of feature annotation.</text>
</comment>
<evidence type="ECO:0000259" key="25">
    <source>
        <dbReference type="Pfam" id="PF21222"/>
    </source>
</evidence>
<evidence type="ECO:0000256" key="5">
    <source>
        <dbReference type="ARBA" id="ARBA00009644"/>
    </source>
</evidence>
<evidence type="ECO:0000256" key="2">
    <source>
        <dbReference type="ARBA" id="ARBA00004158"/>
    </source>
</evidence>
<evidence type="ECO:0000256" key="20">
    <source>
        <dbReference type="PROSITE-ProRule" id="PRU00740"/>
    </source>
</evidence>
<dbReference type="CDD" id="cd12087">
    <property type="entry name" value="TM_EGFR-like"/>
    <property type="match status" value="1"/>
</dbReference>
<dbReference type="AlphaFoldDB" id="A0A7G3ANF8"/>
<dbReference type="Pfam" id="PF01299">
    <property type="entry name" value="Lamp2-like_luminal"/>
    <property type="match status" value="1"/>
</dbReference>
<keyword evidence="12" id="KW-0325">Glycoprotein</keyword>
<comment type="subcellular location">
    <subcellularLocation>
        <location evidence="4">Cell projection</location>
        <location evidence="4">Dendrite</location>
    </subcellularLocation>
    <subcellularLocation>
        <location evidence="17">Cell projection</location>
        <location evidence="17">Growth cone membrane</location>
        <topology evidence="17">Single-pass type I membrane protein</topology>
    </subcellularLocation>
    <subcellularLocation>
        <location evidence="15">Cytoplasmic vesicle</location>
        <location evidence="15">Secretory vesicle</location>
        <location evidence="15">Synaptic vesicle membrane</location>
        <topology evidence="15">Single-pass type I membrane protein</topology>
    </subcellularLocation>
    <subcellularLocation>
        <location evidence="2">Early endosome membrane</location>
        <topology evidence="2">Single-pass type I membrane protein</topology>
    </subcellularLocation>
    <subcellularLocation>
        <location evidence="1">Endoplasmic reticulum-Golgi intermediate compartment membrane</location>
        <topology evidence="1">Single-pass type I membrane protein</topology>
    </subcellularLocation>
    <subcellularLocation>
        <location evidence="20">Membrane</location>
        <topology evidence="20">Single-pass type I membrane protein</topology>
    </subcellularLocation>
    <subcellularLocation>
        <location evidence="3">Recycling endosome</location>
    </subcellularLocation>
</comment>
<evidence type="ECO:0000256" key="11">
    <source>
        <dbReference type="ARBA" id="ARBA00023136"/>
    </source>
</evidence>
<evidence type="ECO:0000256" key="21">
    <source>
        <dbReference type="SAM" id="MobiDB-lite"/>
    </source>
</evidence>
<evidence type="ECO:0000256" key="13">
    <source>
        <dbReference type="ARBA" id="ARBA00023273"/>
    </source>
</evidence>
<feature type="domain" description="Lysosome-associated membrane glycoprotein 2-like transmembrane" evidence="25">
    <location>
        <begin position="290"/>
        <end position="318"/>
    </location>
</feature>
<keyword evidence="14" id="KW-0968">Cytoplasmic vesicle</keyword>
<dbReference type="PRINTS" id="PR00336">
    <property type="entry name" value="LYSASSOCTDMP"/>
</dbReference>
<dbReference type="EMBL" id="GITU01005287">
    <property type="protein sequence ID" value="MBC1173990.1"/>
    <property type="molecule type" value="Transcribed_RNA"/>
</dbReference>
<feature type="region of interest" description="Disordered" evidence="21">
    <location>
        <begin position="23"/>
        <end position="113"/>
    </location>
</feature>
<dbReference type="InterPro" id="IPR002000">
    <property type="entry name" value="Lysosome-assoc_membr_glycop"/>
</dbReference>
<keyword evidence="13" id="KW-0966">Cell projection</keyword>
<feature type="signal peptide" evidence="23">
    <location>
        <begin position="1"/>
        <end position="21"/>
    </location>
</feature>
<keyword evidence="9 22" id="KW-1133">Transmembrane helix</keyword>
<evidence type="ECO:0000256" key="23">
    <source>
        <dbReference type="SAM" id="SignalP"/>
    </source>
</evidence>
<dbReference type="PANTHER" id="PTHR11506:SF35">
    <property type="entry name" value="LYSOSOME-ASSOCIATED MEMBRANE GLYCOPROTEIN 5"/>
    <property type="match status" value="1"/>
</dbReference>
<evidence type="ECO:0000256" key="18">
    <source>
        <dbReference type="ARBA" id="ARBA00074379"/>
    </source>
</evidence>
<sequence length="324" mass="34940">MAYRKIAILLLVFVAAQQIHGADSNANTPVDPPTSSTVQPPPETTTDKTSTTTTTTEPTTSTESTTTTTTTTTPPTTTTTTTTEAPTTTSTAAPPAPTPKPGPLPKPDMGKWHYRNSTTNQTCIIVQMAVQLNVTYALKDNTLKTILYNLPANDTTVASGFCDGEKNVLQLVWKKSSWVSLTFTSNSTVKEYKLNELRFDLNASDIFPDAQANQTLTLVHKKSEFTTPITMSYHCTRAQTLNLTSADATEVTVLGQALVSRLQLEAFHTRDSDSFSTAKDCDAIDTPDIVPIAVGCALAGLVVIVLIAYLVGRRRAQARGYLSM</sequence>
<comment type="similarity">
    <text evidence="5 20">Belongs to the LAMP family.</text>
</comment>
<evidence type="ECO:0000256" key="7">
    <source>
        <dbReference type="ARBA" id="ARBA00022729"/>
    </source>
</evidence>
<proteinExistence type="inferred from homology"/>
<evidence type="ECO:0000256" key="1">
    <source>
        <dbReference type="ARBA" id="ARBA00004151"/>
    </source>
</evidence>
<evidence type="ECO:0000256" key="22">
    <source>
        <dbReference type="SAM" id="Phobius"/>
    </source>
</evidence>
<keyword evidence="7 23" id="KW-0732">Signal</keyword>
<evidence type="ECO:0000256" key="4">
    <source>
        <dbReference type="ARBA" id="ARBA00004279"/>
    </source>
</evidence>
<feature type="compositionally biased region" description="Polar residues" evidence="21">
    <location>
        <begin position="24"/>
        <end position="38"/>
    </location>
</feature>
<evidence type="ECO:0000256" key="14">
    <source>
        <dbReference type="ARBA" id="ARBA00023329"/>
    </source>
</evidence>
<dbReference type="GO" id="GO:0072594">
    <property type="term" value="P:establishment of protein localization to organelle"/>
    <property type="evidence" value="ECO:0007669"/>
    <property type="project" value="TreeGrafter"/>
</dbReference>
<accession>A0A7G3ANF8</accession>
<dbReference type="PROSITE" id="PS51407">
    <property type="entry name" value="LAMP_3"/>
    <property type="match status" value="1"/>
</dbReference>
<dbReference type="Pfam" id="PF21222">
    <property type="entry name" value="Lamp2_2nd"/>
    <property type="match status" value="1"/>
</dbReference>
<evidence type="ECO:0000256" key="8">
    <source>
        <dbReference type="ARBA" id="ARBA00022753"/>
    </source>
</evidence>
<name>A0A7G3ANF8_LUTLO</name>
<evidence type="ECO:0000259" key="24">
    <source>
        <dbReference type="Pfam" id="PF01299"/>
    </source>
</evidence>
<reference evidence="26" key="1">
    <citation type="journal article" date="2020" name="BMC">
        <title>Leishmania infection induces a limited differential gene expression in the sand fly midgut.</title>
        <authorList>
            <person name="Coutinho-Abreu I.V."/>
            <person name="Serafim T.D."/>
            <person name="Meneses C."/>
            <person name="Kamhawi S."/>
            <person name="Oliveira F."/>
            <person name="Valenzuela J.G."/>
        </authorList>
    </citation>
    <scope>NUCLEOTIDE SEQUENCE</scope>
    <source>
        <strain evidence="26">Jacobina</strain>
        <tissue evidence="26">Midgut</tissue>
    </source>
</reference>
<feature type="compositionally biased region" description="Low complexity" evidence="21">
    <location>
        <begin position="47"/>
        <end position="93"/>
    </location>
</feature>
<dbReference type="PANTHER" id="PTHR11506">
    <property type="entry name" value="LYSOSOME-ASSOCIATED MEMBRANE GLYCOPROTEIN"/>
    <property type="match status" value="1"/>
</dbReference>
<feature type="compositionally biased region" description="Pro residues" evidence="21">
    <location>
        <begin position="94"/>
        <end position="106"/>
    </location>
</feature>
<evidence type="ECO:0000256" key="10">
    <source>
        <dbReference type="ARBA" id="ARBA00023018"/>
    </source>
</evidence>
<dbReference type="Gene3D" id="2.40.160.110">
    <property type="match status" value="1"/>
</dbReference>
<comment type="function">
    <text evidence="16">Plays a role in short-term synaptic plasticity in a subset of GABAergic neurons in the brain.</text>
</comment>
<keyword evidence="8" id="KW-0967">Endosome</keyword>
<dbReference type="GO" id="GO:0005886">
    <property type="term" value="C:plasma membrane"/>
    <property type="evidence" value="ECO:0007669"/>
    <property type="project" value="UniProtKB-SubCell"/>
</dbReference>
<evidence type="ECO:0000256" key="19">
    <source>
        <dbReference type="ARBA" id="ARBA00076257"/>
    </source>
</evidence>
<evidence type="ECO:0000256" key="16">
    <source>
        <dbReference type="ARBA" id="ARBA00053950"/>
    </source>
</evidence>
<dbReference type="InterPro" id="IPR048528">
    <property type="entry name" value="Lamp2-like_luminal"/>
</dbReference>
<evidence type="ECO:0000256" key="15">
    <source>
        <dbReference type="ARBA" id="ARBA00029428"/>
    </source>
</evidence>
<dbReference type="GO" id="GO:0005765">
    <property type="term" value="C:lysosomal membrane"/>
    <property type="evidence" value="ECO:0007669"/>
    <property type="project" value="TreeGrafter"/>
</dbReference>
<dbReference type="InterPro" id="IPR048524">
    <property type="entry name" value="Lamp2-like_TM"/>
</dbReference>
<dbReference type="VEuPathDB" id="VectorBase:LLONM1_005619"/>
<keyword evidence="6 20" id="KW-0812">Transmembrane</keyword>
<feature type="domain" description="Lysosome-associated membrane glycoprotein 2-like luminal" evidence="24">
    <location>
        <begin position="113"/>
        <end position="246"/>
    </location>
</feature>
<evidence type="ECO:0000313" key="26">
    <source>
        <dbReference type="EMBL" id="MBC1173990.1"/>
    </source>
</evidence>
<feature type="transmembrane region" description="Helical" evidence="22">
    <location>
        <begin position="289"/>
        <end position="311"/>
    </location>
</feature>
<organism evidence="26">
    <name type="scientific">Lutzomyia longipalpis</name>
    <name type="common">Sand fly</name>
    <dbReference type="NCBI Taxonomy" id="7200"/>
    <lineage>
        <taxon>Eukaryota</taxon>
        <taxon>Metazoa</taxon>
        <taxon>Ecdysozoa</taxon>
        <taxon>Arthropoda</taxon>
        <taxon>Hexapoda</taxon>
        <taxon>Insecta</taxon>
        <taxon>Pterygota</taxon>
        <taxon>Neoptera</taxon>
        <taxon>Endopterygota</taxon>
        <taxon>Diptera</taxon>
        <taxon>Nematocera</taxon>
        <taxon>Psychodoidea</taxon>
        <taxon>Psychodidae</taxon>
        <taxon>Lutzomyia</taxon>
        <taxon>Lutzomyia</taxon>
    </lineage>
</organism>
<dbReference type="GO" id="GO:0031902">
    <property type="term" value="C:late endosome membrane"/>
    <property type="evidence" value="ECO:0007669"/>
    <property type="project" value="TreeGrafter"/>
</dbReference>